<evidence type="ECO:0000313" key="2">
    <source>
        <dbReference type="Proteomes" id="UP001212997"/>
    </source>
</evidence>
<comment type="caution">
    <text evidence="1">The sequence shown here is derived from an EMBL/GenBank/DDBJ whole genome shotgun (WGS) entry which is preliminary data.</text>
</comment>
<evidence type="ECO:0000313" key="1">
    <source>
        <dbReference type="EMBL" id="KAJ3491296.1"/>
    </source>
</evidence>
<gene>
    <name evidence="1" type="ORF">NLI96_g821</name>
</gene>
<proteinExistence type="predicted"/>
<name>A0AAD5VD38_9APHY</name>
<dbReference type="EMBL" id="JANAWD010000014">
    <property type="protein sequence ID" value="KAJ3491296.1"/>
    <property type="molecule type" value="Genomic_DNA"/>
</dbReference>
<protein>
    <submittedName>
        <fullName evidence="1">Uncharacterized protein</fullName>
    </submittedName>
</protein>
<keyword evidence="2" id="KW-1185">Reference proteome</keyword>
<organism evidence="1 2">
    <name type="scientific">Meripilus lineatus</name>
    <dbReference type="NCBI Taxonomy" id="2056292"/>
    <lineage>
        <taxon>Eukaryota</taxon>
        <taxon>Fungi</taxon>
        <taxon>Dikarya</taxon>
        <taxon>Basidiomycota</taxon>
        <taxon>Agaricomycotina</taxon>
        <taxon>Agaricomycetes</taxon>
        <taxon>Polyporales</taxon>
        <taxon>Meripilaceae</taxon>
        <taxon>Meripilus</taxon>
    </lineage>
</organism>
<dbReference type="AlphaFoldDB" id="A0AAD5VD38"/>
<reference evidence="1" key="1">
    <citation type="submission" date="2022-07" db="EMBL/GenBank/DDBJ databases">
        <title>Genome Sequence of Physisporinus lineatus.</title>
        <authorList>
            <person name="Buettner E."/>
        </authorList>
    </citation>
    <scope>NUCLEOTIDE SEQUENCE</scope>
    <source>
        <strain evidence="1">VT162</strain>
    </source>
</reference>
<dbReference type="Proteomes" id="UP001212997">
    <property type="component" value="Unassembled WGS sequence"/>
</dbReference>
<sequence length="260" mass="28574">MSSPGIIHNVIIPTVAPESCPPIPVLTYAVRQILCLASFMSFREEIFSLLCTIDATTSHLKRNVERLLHVGDSRLSNDTSQDPSERSRETTARAILRVIERAQEVLVAVLCNISQYDIYSLLSSSEASSDPDSKSSLVQEVRKRLNIYFGTVNERQLTDGLTGGERETHSLFLRYRESKGQTQHLANAAKTSASLVISAAKYSENTHQGLDPSKSTLQDFLASPVSSDDLRTSLEKYLALCEKVSDEVKSLDGVAGVQVV</sequence>
<accession>A0AAD5VD38</accession>